<keyword evidence="11 14" id="KW-0408">Iron</keyword>
<feature type="binding site" evidence="14">
    <location>
        <position position="254"/>
    </location>
    <ligand>
        <name>S-adenosyl-L-methionine</name>
        <dbReference type="ChEBI" id="CHEBI:59789"/>
    </ligand>
</feature>
<dbReference type="InterPro" id="IPR048641">
    <property type="entry name" value="RlmN_N"/>
</dbReference>
<feature type="domain" description="Radical SAM core" evidence="16">
    <location>
        <begin position="159"/>
        <end position="391"/>
    </location>
</feature>
<comment type="similarity">
    <text evidence="2 14">Belongs to the radical SAM superfamily. RlmN family.</text>
</comment>
<dbReference type="PANTHER" id="PTHR30544:SF5">
    <property type="entry name" value="RADICAL SAM CORE DOMAIN-CONTAINING PROTEIN"/>
    <property type="match status" value="1"/>
</dbReference>
<comment type="subcellular location">
    <subcellularLocation>
        <location evidence="1 14">Cytoplasm</location>
    </subcellularLocation>
</comment>
<feature type="binding site" evidence="14">
    <location>
        <position position="353"/>
    </location>
    <ligand>
        <name>S-adenosyl-L-methionine</name>
        <dbReference type="ChEBI" id="CHEBI:59789"/>
    </ligand>
</feature>
<evidence type="ECO:0000256" key="7">
    <source>
        <dbReference type="ARBA" id="ARBA00022679"/>
    </source>
</evidence>
<evidence type="ECO:0000256" key="11">
    <source>
        <dbReference type="ARBA" id="ARBA00023004"/>
    </source>
</evidence>
<dbReference type="GO" id="GO:0000049">
    <property type="term" value="F:tRNA binding"/>
    <property type="evidence" value="ECO:0007669"/>
    <property type="project" value="UniProtKB-UniRule"/>
</dbReference>
<dbReference type="GO" id="GO:0005737">
    <property type="term" value="C:cytoplasm"/>
    <property type="evidence" value="ECO:0007669"/>
    <property type="project" value="UniProtKB-SubCell"/>
</dbReference>
<comment type="caution">
    <text evidence="14">Lacks conserved residue(s) required for the propagation of feature annotation.</text>
</comment>
<dbReference type="GO" id="GO:0019843">
    <property type="term" value="F:rRNA binding"/>
    <property type="evidence" value="ECO:0007669"/>
    <property type="project" value="UniProtKB-UniRule"/>
</dbReference>
<dbReference type="GO" id="GO:0002935">
    <property type="term" value="F:tRNA (adenine(37)-C2)-methyltransferase activity"/>
    <property type="evidence" value="ECO:0007669"/>
    <property type="project" value="UniProtKB-UniRule"/>
</dbReference>
<dbReference type="GO" id="GO:0070475">
    <property type="term" value="P:rRNA base methylation"/>
    <property type="evidence" value="ECO:0007669"/>
    <property type="project" value="UniProtKB-UniRule"/>
</dbReference>
<dbReference type="GO" id="GO:0051539">
    <property type="term" value="F:4 iron, 4 sulfur cluster binding"/>
    <property type="evidence" value="ECO:0007669"/>
    <property type="project" value="UniProtKB-UniRule"/>
</dbReference>
<dbReference type="OrthoDB" id="9793973at2"/>
<evidence type="ECO:0000256" key="3">
    <source>
        <dbReference type="ARBA" id="ARBA00022485"/>
    </source>
</evidence>
<dbReference type="SFLD" id="SFLDF00275">
    <property type="entry name" value="adenosine_C2_methyltransferase"/>
    <property type="match status" value="1"/>
</dbReference>
<comment type="function">
    <text evidence="14">Specifically methylates position 2 of adenine 2503 in 23S rRNA and position 2 of adenine 37 in tRNAs.</text>
</comment>
<comment type="cofactor">
    <cofactor evidence="14">
        <name>[4Fe-4S] cluster</name>
        <dbReference type="ChEBI" id="CHEBI:49883"/>
    </cofactor>
    <text evidence="14">Binds 1 [4Fe-4S] cluster. The cluster is coordinated with 3 cysteines and an exchangeable S-adenosyl-L-methionine.</text>
</comment>
<comment type="catalytic activity">
    <reaction evidence="14">
        <text>adenosine(37) in tRNA + 2 reduced [2Fe-2S]-[ferredoxin] + 2 S-adenosyl-L-methionine = 2-methyladenosine(37) in tRNA + 5'-deoxyadenosine + L-methionine + 2 oxidized [2Fe-2S]-[ferredoxin] + S-adenosyl-L-homocysteine</text>
        <dbReference type="Rhea" id="RHEA:43332"/>
        <dbReference type="Rhea" id="RHEA-COMP:10000"/>
        <dbReference type="Rhea" id="RHEA-COMP:10001"/>
        <dbReference type="Rhea" id="RHEA-COMP:10162"/>
        <dbReference type="Rhea" id="RHEA-COMP:10485"/>
        <dbReference type="ChEBI" id="CHEBI:17319"/>
        <dbReference type="ChEBI" id="CHEBI:33737"/>
        <dbReference type="ChEBI" id="CHEBI:33738"/>
        <dbReference type="ChEBI" id="CHEBI:57844"/>
        <dbReference type="ChEBI" id="CHEBI:57856"/>
        <dbReference type="ChEBI" id="CHEBI:59789"/>
        <dbReference type="ChEBI" id="CHEBI:74411"/>
        <dbReference type="ChEBI" id="CHEBI:74497"/>
        <dbReference type="EC" id="2.1.1.192"/>
    </reaction>
</comment>
<dbReference type="Pfam" id="PF21016">
    <property type="entry name" value="RlmN_N"/>
    <property type="match status" value="1"/>
</dbReference>
<keyword evidence="4 14" id="KW-0963">Cytoplasm</keyword>
<keyword evidence="5 14" id="KW-0698">rRNA processing</keyword>
<dbReference type="PANTHER" id="PTHR30544">
    <property type="entry name" value="23S RRNA METHYLTRANSFERASE"/>
    <property type="match status" value="1"/>
</dbReference>
<dbReference type="CDD" id="cd01335">
    <property type="entry name" value="Radical_SAM"/>
    <property type="match status" value="1"/>
</dbReference>
<dbReference type="PIRSF" id="PIRSF006004">
    <property type="entry name" value="CHP00048"/>
    <property type="match status" value="1"/>
</dbReference>
<dbReference type="InterPro" id="IPR040072">
    <property type="entry name" value="Methyltransferase_A"/>
</dbReference>
<dbReference type="HAMAP" id="MF_01849">
    <property type="entry name" value="RNA_methyltr_RlmN"/>
    <property type="match status" value="1"/>
</dbReference>
<evidence type="ECO:0000313" key="17">
    <source>
        <dbReference type="EMBL" id="SEG55684.1"/>
    </source>
</evidence>
<evidence type="ECO:0000256" key="15">
    <source>
        <dbReference type="SAM" id="MobiDB-lite"/>
    </source>
</evidence>
<keyword evidence="6 14" id="KW-0489">Methyltransferase</keyword>
<dbReference type="InterPro" id="IPR013785">
    <property type="entry name" value="Aldolase_TIM"/>
</dbReference>
<evidence type="ECO:0000256" key="12">
    <source>
        <dbReference type="ARBA" id="ARBA00023014"/>
    </source>
</evidence>
<name>A0A1H6B558_9BACT</name>
<dbReference type="Proteomes" id="UP000236728">
    <property type="component" value="Unassembled WGS sequence"/>
</dbReference>
<dbReference type="SFLD" id="SFLDS00029">
    <property type="entry name" value="Radical_SAM"/>
    <property type="match status" value="1"/>
</dbReference>
<evidence type="ECO:0000259" key="16">
    <source>
        <dbReference type="PROSITE" id="PS51918"/>
    </source>
</evidence>
<feature type="binding site" evidence="14">
    <location>
        <position position="173"/>
    </location>
    <ligand>
        <name>[4Fe-4S] cluster</name>
        <dbReference type="ChEBI" id="CHEBI:49883"/>
        <note>4Fe-4S-S-AdoMet</note>
    </ligand>
</feature>
<dbReference type="GO" id="GO:0046872">
    <property type="term" value="F:metal ion binding"/>
    <property type="evidence" value="ECO:0007669"/>
    <property type="project" value="UniProtKB-KW"/>
</dbReference>
<evidence type="ECO:0000256" key="1">
    <source>
        <dbReference type="ARBA" id="ARBA00004496"/>
    </source>
</evidence>
<dbReference type="SUPFAM" id="SSF102114">
    <property type="entry name" value="Radical SAM enzymes"/>
    <property type="match status" value="1"/>
</dbReference>
<dbReference type="Pfam" id="PF04055">
    <property type="entry name" value="Radical_SAM"/>
    <property type="match status" value="1"/>
</dbReference>
<accession>A0A1H6B558</accession>
<dbReference type="InterPro" id="IPR058240">
    <property type="entry name" value="rSAM_sf"/>
</dbReference>
<dbReference type="EMBL" id="FNVA01000006">
    <property type="protein sequence ID" value="SEG55684.1"/>
    <property type="molecule type" value="Genomic_DNA"/>
</dbReference>
<dbReference type="GO" id="GO:0070040">
    <property type="term" value="F:rRNA (adenine(2503)-C2-)-methyltransferase activity"/>
    <property type="evidence" value="ECO:0007669"/>
    <property type="project" value="UniProtKB-UniRule"/>
</dbReference>
<dbReference type="NCBIfam" id="TIGR00048">
    <property type="entry name" value="rRNA_mod_RlmN"/>
    <property type="match status" value="1"/>
</dbReference>
<dbReference type="EC" id="2.1.1.192" evidence="14"/>
<evidence type="ECO:0000256" key="5">
    <source>
        <dbReference type="ARBA" id="ARBA00022552"/>
    </source>
</evidence>
<evidence type="ECO:0000256" key="4">
    <source>
        <dbReference type="ARBA" id="ARBA00022490"/>
    </source>
</evidence>
<feature type="active site" description="Proton acceptor" evidence="14">
    <location>
        <position position="95"/>
    </location>
</feature>
<comment type="miscellaneous">
    <text evidence="14">Reaction proceeds by a ping-pong mechanism involving intermediate methylation of a conserved cysteine residue.</text>
</comment>
<sequence>MESNAKALFGRTLAELGEVLAAHGQKPYRARQVWEALYKQRVAGVEDMTTLSQGLRDTLMQDGWGVGMPEIVQTAVSVDGTERYLMRMADGETVETVWMPDGDGGERGDGSEAAEEEAGEIETAEEAVAGTTEGNPGGYWDRRANGRAKSEFGALAERGFRRATICISSQVGCAVNCQFCLTAKLGIKRNLTAGEIAGQVAAVLNRQQIRMGKDRINLVFMGMGEPFLNYDEFIKSVKLLSEGIGIPESRMTVSTSGILPGIEAFAKETVRPKLALSLNASNDVVREQIMPITRKWNIAQLLEAVKKIPLRTREWVTFEYVMLGGVNDQPQHAHEVLNLLKGIRAKVNLIVWNPGPGIDYVQPKATDVARFQGMLIEGGMATYIRRPRGRDIYAACGQLKRTVEPESGQGLVTISEAS</sequence>
<keyword evidence="7 14" id="KW-0808">Transferase</keyword>
<keyword evidence="13 14" id="KW-1015">Disulfide bond</keyword>
<keyword evidence="8 14" id="KW-0949">S-adenosyl-L-methionine</keyword>
<evidence type="ECO:0000256" key="8">
    <source>
        <dbReference type="ARBA" id="ARBA00022691"/>
    </source>
</evidence>
<dbReference type="Gene3D" id="3.20.20.70">
    <property type="entry name" value="Aldolase class I"/>
    <property type="match status" value="1"/>
</dbReference>
<keyword evidence="18" id="KW-1185">Reference proteome</keyword>
<evidence type="ECO:0000256" key="2">
    <source>
        <dbReference type="ARBA" id="ARBA00007544"/>
    </source>
</evidence>
<evidence type="ECO:0000256" key="10">
    <source>
        <dbReference type="ARBA" id="ARBA00022723"/>
    </source>
</evidence>
<evidence type="ECO:0000256" key="13">
    <source>
        <dbReference type="ARBA" id="ARBA00023157"/>
    </source>
</evidence>
<dbReference type="Gene3D" id="1.10.150.530">
    <property type="match status" value="1"/>
</dbReference>
<feature type="binding site" evidence="14">
    <location>
        <begin position="277"/>
        <end position="279"/>
    </location>
    <ligand>
        <name>S-adenosyl-L-methionine</name>
        <dbReference type="ChEBI" id="CHEBI:59789"/>
    </ligand>
</feature>
<keyword evidence="9 14" id="KW-0819">tRNA processing</keyword>
<keyword evidence="12 14" id="KW-0411">Iron-sulfur</keyword>
<dbReference type="SFLD" id="SFLDG01062">
    <property type="entry name" value="methyltransferase_(Class_A)"/>
    <property type="match status" value="1"/>
</dbReference>
<feature type="region of interest" description="Disordered" evidence="15">
    <location>
        <begin position="98"/>
        <end position="119"/>
    </location>
</feature>
<reference evidence="17 18" key="1">
    <citation type="submission" date="2016-10" db="EMBL/GenBank/DDBJ databases">
        <authorList>
            <person name="de Groot N.N."/>
        </authorList>
    </citation>
    <scope>NUCLEOTIDE SEQUENCE [LARGE SCALE GENOMIC DNA]</scope>
    <source>
        <strain evidence="17 18">DSM 22489</strain>
    </source>
</reference>
<dbReference type="InterPro" id="IPR007197">
    <property type="entry name" value="rSAM"/>
</dbReference>
<organism evidence="17 18">
    <name type="scientific">Bryocella elongata</name>
    <dbReference type="NCBI Taxonomy" id="863522"/>
    <lineage>
        <taxon>Bacteria</taxon>
        <taxon>Pseudomonadati</taxon>
        <taxon>Acidobacteriota</taxon>
        <taxon>Terriglobia</taxon>
        <taxon>Terriglobales</taxon>
        <taxon>Acidobacteriaceae</taxon>
        <taxon>Bryocella</taxon>
    </lineage>
</organism>
<proteinExistence type="inferred from homology"/>
<evidence type="ECO:0000256" key="6">
    <source>
        <dbReference type="ARBA" id="ARBA00022603"/>
    </source>
</evidence>
<feature type="binding site" evidence="14">
    <location>
        <position position="180"/>
    </location>
    <ligand>
        <name>[4Fe-4S] cluster</name>
        <dbReference type="ChEBI" id="CHEBI:49883"/>
        <note>4Fe-4S-S-AdoMet</note>
    </ligand>
</feature>
<comment type="catalytic activity">
    <reaction evidence="14">
        <text>adenosine(2503) in 23S rRNA + 2 reduced [2Fe-2S]-[ferredoxin] + 2 S-adenosyl-L-methionine = 2-methyladenosine(2503) in 23S rRNA + 5'-deoxyadenosine + L-methionine + 2 oxidized [2Fe-2S]-[ferredoxin] + S-adenosyl-L-homocysteine</text>
        <dbReference type="Rhea" id="RHEA:42916"/>
        <dbReference type="Rhea" id="RHEA-COMP:10000"/>
        <dbReference type="Rhea" id="RHEA-COMP:10001"/>
        <dbReference type="Rhea" id="RHEA-COMP:10152"/>
        <dbReference type="Rhea" id="RHEA-COMP:10282"/>
        <dbReference type="ChEBI" id="CHEBI:17319"/>
        <dbReference type="ChEBI" id="CHEBI:33737"/>
        <dbReference type="ChEBI" id="CHEBI:33738"/>
        <dbReference type="ChEBI" id="CHEBI:57844"/>
        <dbReference type="ChEBI" id="CHEBI:57856"/>
        <dbReference type="ChEBI" id="CHEBI:59789"/>
        <dbReference type="ChEBI" id="CHEBI:74411"/>
        <dbReference type="ChEBI" id="CHEBI:74497"/>
        <dbReference type="EC" id="2.1.1.192"/>
    </reaction>
</comment>
<evidence type="ECO:0000313" key="18">
    <source>
        <dbReference type="Proteomes" id="UP000236728"/>
    </source>
</evidence>
<evidence type="ECO:0000256" key="14">
    <source>
        <dbReference type="HAMAP-Rule" id="MF_01849"/>
    </source>
</evidence>
<feature type="binding site" evidence="14">
    <location>
        <begin position="224"/>
        <end position="225"/>
    </location>
    <ligand>
        <name>S-adenosyl-L-methionine</name>
        <dbReference type="ChEBI" id="CHEBI:59789"/>
    </ligand>
</feature>
<dbReference type="RefSeq" id="WP_103934364.1">
    <property type="nucleotide sequence ID" value="NZ_FNVA01000006.1"/>
</dbReference>
<dbReference type="GO" id="GO:0030488">
    <property type="term" value="P:tRNA methylation"/>
    <property type="evidence" value="ECO:0007669"/>
    <property type="project" value="UniProtKB-UniRule"/>
</dbReference>
<dbReference type="InterPro" id="IPR004383">
    <property type="entry name" value="rRNA_lsu_MTrfase_RlmN/Cfr"/>
</dbReference>
<feature type="binding site" evidence="14">
    <location>
        <position position="177"/>
    </location>
    <ligand>
        <name>[4Fe-4S] cluster</name>
        <dbReference type="ChEBI" id="CHEBI:49883"/>
        <note>4Fe-4S-S-AdoMet</note>
    </ligand>
</feature>
<gene>
    <name evidence="14" type="primary">rlmN</name>
    <name evidence="17" type="ORF">SAMN05421819_3514</name>
</gene>
<evidence type="ECO:0000256" key="9">
    <source>
        <dbReference type="ARBA" id="ARBA00022694"/>
    </source>
</evidence>
<protein>
    <recommendedName>
        <fullName evidence="14">Probable dual-specificity RNA methyltransferase RlmN</fullName>
        <ecNumber evidence="14">2.1.1.192</ecNumber>
    </recommendedName>
    <alternativeName>
        <fullName evidence="14">23S rRNA (adenine(2503)-C(2))-methyltransferase</fullName>
    </alternativeName>
    <alternativeName>
        <fullName evidence="14">23S rRNA m2A2503 methyltransferase</fullName>
    </alternativeName>
    <alternativeName>
        <fullName evidence="14">Ribosomal RNA large subunit methyltransferase N</fullName>
    </alternativeName>
    <alternativeName>
        <fullName evidence="14">tRNA (adenine(37)-C(2))-methyltransferase</fullName>
    </alternativeName>
    <alternativeName>
        <fullName evidence="14">tRNA m2A37 methyltransferase</fullName>
    </alternativeName>
</protein>
<keyword evidence="3 14" id="KW-0004">4Fe-4S</keyword>
<dbReference type="PROSITE" id="PS51918">
    <property type="entry name" value="RADICAL_SAM"/>
    <property type="match status" value="1"/>
</dbReference>
<dbReference type="InterPro" id="IPR027492">
    <property type="entry name" value="RNA_MTrfase_RlmN"/>
</dbReference>
<feature type="active site" description="S-methylcysteine intermediate" evidence="14">
    <location>
        <position position="396"/>
    </location>
</feature>
<keyword evidence="10 14" id="KW-0479">Metal-binding</keyword>
<dbReference type="AlphaFoldDB" id="A0A1H6B558"/>